<gene>
    <name evidence="1" type="ORF">PPRIM_AZ9-3.1.T0800142</name>
</gene>
<comment type="caution">
    <text evidence="1">The sequence shown here is derived from an EMBL/GenBank/DDBJ whole genome shotgun (WGS) entry which is preliminary data.</text>
</comment>
<accession>A0A8S1NE38</accession>
<evidence type="ECO:0000313" key="2">
    <source>
        <dbReference type="Proteomes" id="UP000688137"/>
    </source>
</evidence>
<evidence type="ECO:0000313" key="1">
    <source>
        <dbReference type="EMBL" id="CAD8088211.1"/>
    </source>
</evidence>
<dbReference type="Proteomes" id="UP000688137">
    <property type="component" value="Unassembled WGS sequence"/>
</dbReference>
<protein>
    <submittedName>
        <fullName evidence="1">Uncharacterized protein</fullName>
    </submittedName>
</protein>
<name>A0A8S1NE38_PARPR</name>
<keyword evidence="2" id="KW-1185">Reference proteome</keyword>
<reference evidence="1" key="1">
    <citation type="submission" date="2021-01" db="EMBL/GenBank/DDBJ databases">
        <authorList>
            <consortium name="Genoscope - CEA"/>
            <person name="William W."/>
        </authorList>
    </citation>
    <scope>NUCLEOTIDE SEQUENCE</scope>
</reference>
<proteinExistence type="predicted"/>
<dbReference type="EMBL" id="CAJJDM010000083">
    <property type="protein sequence ID" value="CAD8088211.1"/>
    <property type="molecule type" value="Genomic_DNA"/>
</dbReference>
<sequence length="323" mass="37281">MDIRPAIRNLIYVVSNFIKEPKLKAQLDQLYLLTIKPDSNLEEIEKQMINLGKNTSTHHRINSQPVILPSPKQNKVQLMSGVNTPAFSSGMPIKTPGFGSRIQYTTPLKSNREKDDKHKNLSDRQISFKFDTPKPSPKNVKSIDQQIMDINQKIKLYTDIPQSFNTVPIIQQEYEQQFQNKITPKSLPNKNDIITQQHEDEQKEIKYDLNKISGRMLQNINQNMKEMKSNTFKLIKIFENTCEIKTQSSVVHTSHVDASLISPFRKSKNPLFNGIRGQITDQDLNNIQQNFLMKKLIVKAKPNEDIQYENPKQDLFFVTSVKG</sequence>
<dbReference type="AlphaFoldDB" id="A0A8S1NE38"/>
<dbReference type="OMA" id="KEMKSNT"/>
<organism evidence="1 2">
    <name type="scientific">Paramecium primaurelia</name>
    <dbReference type="NCBI Taxonomy" id="5886"/>
    <lineage>
        <taxon>Eukaryota</taxon>
        <taxon>Sar</taxon>
        <taxon>Alveolata</taxon>
        <taxon>Ciliophora</taxon>
        <taxon>Intramacronucleata</taxon>
        <taxon>Oligohymenophorea</taxon>
        <taxon>Peniculida</taxon>
        <taxon>Parameciidae</taxon>
        <taxon>Paramecium</taxon>
    </lineage>
</organism>